<gene>
    <name evidence="2" type="ORF">GA0116948_110128</name>
</gene>
<keyword evidence="1" id="KW-1133">Transmembrane helix</keyword>
<feature type="transmembrane region" description="Helical" evidence="1">
    <location>
        <begin position="6"/>
        <end position="25"/>
    </location>
</feature>
<keyword evidence="1" id="KW-0812">Transmembrane</keyword>
<keyword evidence="3" id="KW-1185">Reference proteome</keyword>
<dbReference type="AlphaFoldDB" id="A0A1C4EYN9"/>
<sequence length="217" mass="25078">MPSAYLIYTGIIVPLSVLLPLGAGITRYPSLSKALRIIYFYLWLDGLVNLVAIALADFHINNLPVLHIFTILEWWCMAYFYRQVLHRVRAKRMLIYLMIIFPLLCIINFTWFQSLLHFNTYTRPLEALLVMACSLAYFAQTNDASTAWVQSALNWVNTGILLYFSGAIFIFSFSNFTITHMSRKVVSMNVLIWDIHASLLLAMYLLFTIGFLKCRQP</sequence>
<evidence type="ECO:0000313" key="2">
    <source>
        <dbReference type="EMBL" id="SCC48768.1"/>
    </source>
</evidence>
<evidence type="ECO:0008006" key="4">
    <source>
        <dbReference type="Google" id="ProtNLM"/>
    </source>
</evidence>
<dbReference type="RefSeq" id="WP_089713476.1">
    <property type="nucleotide sequence ID" value="NZ_FMAR01000010.1"/>
</dbReference>
<dbReference type="EMBL" id="FMAR01000010">
    <property type="protein sequence ID" value="SCC48768.1"/>
    <property type="molecule type" value="Genomic_DNA"/>
</dbReference>
<keyword evidence="1" id="KW-0472">Membrane</keyword>
<organism evidence="2 3">
    <name type="scientific">Chitinophaga costaii</name>
    <dbReference type="NCBI Taxonomy" id="1335309"/>
    <lineage>
        <taxon>Bacteria</taxon>
        <taxon>Pseudomonadati</taxon>
        <taxon>Bacteroidota</taxon>
        <taxon>Chitinophagia</taxon>
        <taxon>Chitinophagales</taxon>
        <taxon>Chitinophagaceae</taxon>
        <taxon>Chitinophaga</taxon>
    </lineage>
</organism>
<feature type="transmembrane region" description="Helical" evidence="1">
    <location>
        <begin position="93"/>
        <end position="115"/>
    </location>
</feature>
<feature type="transmembrane region" description="Helical" evidence="1">
    <location>
        <begin position="160"/>
        <end position="178"/>
    </location>
</feature>
<protein>
    <recommendedName>
        <fullName evidence="4">YhhN-like protein</fullName>
    </recommendedName>
</protein>
<feature type="transmembrane region" description="Helical" evidence="1">
    <location>
        <begin position="190"/>
        <end position="212"/>
    </location>
</feature>
<accession>A0A1C4EYN9</accession>
<feature type="transmembrane region" description="Helical" evidence="1">
    <location>
        <begin position="62"/>
        <end position="81"/>
    </location>
</feature>
<reference evidence="2 3" key="1">
    <citation type="submission" date="2016-08" db="EMBL/GenBank/DDBJ databases">
        <authorList>
            <person name="Seilhamer J.J."/>
        </authorList>
    </citation>
    <scope>NUCLEOTIDE SEQUENCE [LARGE SCALE GENOMIC DNA]</scope>
    <source>
        <strain evidence="2 3">A37T2</strain>
    </source>
</reference>
<dbReference type="STRING" id="1335309.GA0116948_110128"/>
<dbReference type="Proteomes" id="UP000242818">
    <property type="component" value="Unassembled WGS sequence"/>
</dbReference>
<feature type="transmembrane region" description="Helical" evidence="1">
    <location>
        <begin position="37"/>
        <end position="56"/>
    </location>
</feature>
<dbReference type="OrthoDB" id="651989at2"/>
<proteinExistence type="predicted"/>
<evidence type="ECO:0000313" key="3">
    <source>
        <dbReference type="Proteomes" id="UP000242818"/>
    </source>
</evidence>
<name>A0A1C4EYN9_9BACT</name>
<evidence type="ECO:0000256" key="1">
    <source>
        <dbReference type="SAM" id="Phobius"/>
    </source>
</evidence>